<dbReference type="Pfam" id="PF12017">
    <property type="entry name" value="Tnp_P_element"/>
    <property type="match status" value="1"/>
</dbReference>
<feature type="compositionally biased region" description="Polar residues" evidence="1">
    <location>
        <begin position="486"/>
        <end position="499"/>
    </location>
</feature>
<dbReference type="EMBL" id="JASPKY010000532">
    <property type="protein sequence ID" value="KAK9693723.1"/>
    <property type="molecule type" value="Genomic_DNA"/>
</dbReference>
<name>A0AAW1IUT8_POPJA</name>
<evidence type="ECO:0000259" key="2">
    <source>
        <dbReference type="Pfam" id="PF12017"/>
    </source>
</evidence>
<feature type="compositionally biased region" description="Polar residues" evidence="1">
    <location>
        <begin position="468"/>
        <end position="478"/>
    </location>
</feature>
<dbReference type="Pfam" id="PF21788">
    <property type="entry name" value="TNP-like_GBD"/>
    <property type="match status" value="1"/>
</dbReference>
<protein>
    <submittedName>
        <fullName evidence="5">Transposase protein</fullName>
    </submittedName>
</protein>
<dbReference type="InterPro" id="IPR021896">
    <property type="entry name" value="THAP9-like_HTH"/>
</dbReference>
<evidence type="ECO:0000313" key="6">
    <source>
        <dbReference type="Proteomes" id="UP001458880"/>
    </source>
</evidence>
<sequence length="588" mass="66867">MQRKKKGQRWTLKNKIFALALYKRSPKAYRFLQRFLRLPGKSTIQGILSAIPFDTGINNDLLRNLENIIKKLNPMDRYSCLMFDEISLSPGFAYDSKLKKVVEYVDLAVNGRRNVAANHALVFMLSGLHKVWKQPIAYYFTKNQIPTAELKKIIVEIITQLQSISVRIVCCVCDQGSTNSAALRQLVAECNSDKRGPYFTVNGEVTVTVHDPPHLLKNIRNALMKYDIEFEDKKTAKWQHIVACFEFDSQRIFQCLPKLTKEDLMLQKSYMKMRVCVAARTLSYTMAAALETFSVSTFSSDALHTAQFVEQVDKLFDSVNDRTPYPEKGKDMRACVSSTSKHRDFWYSMFKKIRDMRACVSSTSKHRDFWYSYGVPRPRKTDRRLIPKIIYEEAARKISKRPLLQKDLKKLANKFMDFDSDESSIEPFTSSDSDSYRPSDSSEDDSDDDFEEPARGIKKQTKVKAPPSLTQTNQNEPETGSLGDSDLSQTPTPQPTLSEYGQGWGPIARNYKAIPSCTLSSGKPEVAALLGNASPGEFYEAIVDDSIVSYIADQTNHYASCFLLETDASGNSRYHNWVPTTKSEIKHL</sequence>
<evidence type="ECO:0000313" key="5">
    <source>
        <dbReference type="EMBL" id="KAK9693723.1"/>
    </source>
</evidence>
<feature type="compositionally biased region" description="Acidic residues" evidence="1">
    <location>
        <begin position="441"/>
        <end position="451"/>
    </location>
</feature>
<feature type="region of interest" description="Disordered" evidence="1">
    <location>
        <begin position="422"/>
        <end position="503"/>
    </location>
</feature>
<evidence type="ECO:0000259" key="3">
    <source>
        <dbReference type="Pfam" id="PF21787"/>
    </source>
</evidence>
<dbReference type="AlphaFoldDB" id="A0AAW1IUT8"/>
<proteinExistence type="predicted"/>
<dbReference type="InterPro" id="IPR048365">
    <property type="entry name" value="TNP-like_RNaseH_N"/>
</dbReference>
<evidence type="ECO:0000259" key="4">
    <source>
        <dbReference type="Pfam" id="PF21788"/>
    </source>
</evidence>
<feature type="domain" description="THAP9-like helix-turn-helix" evidence="2">
    <location>
        <begin position="4"/>
        <end position="45"/>
    </location>
</feature>
<feature type="domain" description="Transposable element P transposase-like RNase H" evidence="3">
    <location>
        <begin position="54"/>
        <end position="186"/>
    </location>
</feature>
<feature type="domain" description="Transposable element P transposase-like GTP-binding insertion" evidence="4">
    <location>
        <begin position="214"/>
        <end position="328"/>
    </location>
</feature>
<keyword evidence="6" id="KW-1185">Reference proteome</keyword>
<comment type="caution">
    <text evidence="5">The sequence shown here is derived from an EMBL/GenBank/DDBJ whole genome shotgun (WGS) entry which is preliminary data.</text>
</comment>
<gene>
    <name evidence="5" type="ORF">QE152_g33993</name>
</gene>
<dbReference type="Proteomes" id="UP001458880">
    <property type="component" value="Unassembled WGS sequence"/>
</dbReference>
<reference evidence="5 6" key="1">
    <citation type="journal article" date="2024" name="BMC Genomics">
        <title>De novo assembly and annotation of Popillia japonica's genome with initial clues to its potential as an invasive pest.</title>
        <authorList>
            <person name="Cucini C."/>
            <person name="Boschi S."/>
            <person name="Funari R."/>
            <person name="Cardaioli E."/>
            <person name="Iannotti N."/>
            <person name="Marturano G."/>
            <person name="Paoli F."/>
            <person name="Bruttini M."/>
            <person name="Carapelli A."/>
            <person name="Frati F."/>
            <person name="Nardi F."/>
        </authorList>
    </citation>
    <scope>NUCLEOTIDE SEQUENCE [LARGE SCALE GENOMIC DNA]</scope>
    <source>
        <strain evidence="5">DMR45628</strain>
    </source>
</reference>
<dbReference type="Pfam" id="PF21787">
    <property type="entry name" value="TNP-like_RNaseH_N"/>
    <property type="match status" value="1"/>
</dbReference>
<evidence type="ECO:0000256" key="1">
    <source>
        <dbReference type="SAM" id="MobiDB-lite"/>
    </source>
</evidence>
<organism evidence="5 6">
    <name type="scientific">Popillia japonica</name>
    <name type="common">Japanese beetle</name>
    <dbReference type="NCBI Taxonomy" id="7064"/>
    <lineage>
        <taxon>Eukaryota</taxon>
        <taxon>Metazoa</taxon>
        <taxon>Ecdysozoa</taxon>
        <taxon>Arthropoda</taxon>
        <taxon>Hexapoda</taxon>
        <taxon>Insecta</taxon>
        <taxon>Pterygota</taxon>
        <taxon>Neoptera</taxon>
        <taxon>Endopterygota</taxon>
        <taxon>Coleoptera</taxon>
        <taxon>Polyphaga</taxon>
        <taxon>Scarabaeiformia</taxon>
        <taxon>Scarabaeidae</taxon>
        <taxon>Rutelinae</taxon>
        <taxon>Popillia</taxon>
    </lineage>
</organism>
<accession>A0AAW1IUT8</accession>
<dbReference type="InterPro" id="IPR048366">
    <property type="entry name" value="TNP-like_GBD"/>
</dbReference>
<feature type="compositionally biased region" description="Low complexity" evidence="1">
    <location>
        <begin position="430"/>
        <end position="439"/>
    </location>
</feature>